<feature type="domain" description="DNA polymerase III delta N-terminal" evidence="9">
    <location>
        <begin position="51"/>
        <end position="142"/>
    </location>
</feature>
<keyword evidence="3" id="KW-0808">Transferase</keyword>
<dbReference type="SUPFAM" id="SSF48019">
    <property type="entry name" value="post-AAA+ oligomerization domain-like"/>
    <property type="match status" value="1"/>
</dbReference>
<dbReference type="GO" id="GO:0006261">
    <property type="term" value="P:DNA-templated DNA replication"/>
    <property type="evidence" value="ECO:0007669"/>
    <property type="project" value="TreeGrafter"/>
</dbReference>
<name>A0A395VDR9_9FIRM</name>
<dbReference type="InterPro" id="IPR005790">
    <property type="entry name" value="DNA_polIII_delta"/>
</dbReference>
<dbReference type="Gene3D" id="1.10.8.60">
    <property type="match status" value="1"/>
</dbReference>
<reference evidence="11 12" key="1">
    <citation type="submission" date="2018-08" db="EMBL/GenBank/DDBJ databases">
        <title>A genome reference for cultivated species of the human gut microbiota.</title>
        <authorList>
            <person name="Zou Y."/>
            <person name="Xue W."/>
            <person name="Luo G."/>
        </authorList>
    </citation>
    <scope>NUCLEOTIDE SEQUENCE [LARGE SCALE GENOMIC DNA]</scope>
    <source>
        <strain evidence="11 12">AF22-12AC</strain>
    </source>
</reference>
<comment type="caution">
    <text evidence="11">The sequence shown here is derived from an EMBL/GenBank/DDBJ whole genome shotgun (WGS) entry which is preliminary data.</text>
</comment>
<dbReference type="GO" id="GO:0009360">
    <property type="term" value="C:DNA polymerase III complex"/>
    <property type="evidence" value="ECO:0007669"/>
    <property type="project" value="InterPro"/>
</dbReference>
<evidence type="ECO:0000259" key="10">
    <source>
        <dbReference type="Pfam" id="PF21694"/>
    </source>
</evidence>
<evidence type="ECO:0000256" key="2">
    <source>
        <dbReference type="ARBA" id="ARBA00017703"/>
    </source>
</evidence>
<evidence type="ECO:0000256" key="7">
    <source>
        <dbReference type="ARBA" id="ARBA00034754"/>
    </source>
</evidence>
<evidence type="ECO:0000256" key="4">
    <source>
        <dbReference type="ARBA" id="ARBA00022695"/>
    </source>
</evidence>
<dbReference type="Proteomes" id="UP000266172">
    <property type="component" value="Unassembled WGS sequence"/>
</dbReference>
<dbReference type="PANTHER" id="PTHR34388:SF1">
    <property type="entry name" value="DNA POLYMERASE III SUBUNIT DELTA"/>
    <property type="match status" value="1"/>
</dbReference>
<organism evidence="11 12">
    <name type="scientific">Roseburia hominis</name>
    <dbReference type="NCBI Taxonomy" id="301301"/>
    <lineage>
        <taxon>Bacteria</taxon>
        <taxon>Bacillati</taxon>
        <taxon>Bacillota</taxon>
        <taxon>Clostridia</taxon>
        <taxon>Lachnospirales</taxon>
        <taxon>Lachnospiraceae</taxon>
        <taxon>Roseburia</taxon>
    </lineage>
</organism>
<accession>A0A395VDR9</accession>
<dbReference type="NCBIfam" id="TIGR01128">
    <property type="entry name" value="holA"/>
    <property type="match status" value="1"/>
</dbReference>
<dbReference type="Gene3D" id="3.40.50.300">
    <property type="entry name" value="P-loop containing nucleotide triphosphate hydrolases"/>
    <property type="match status" value="1"/>
</dbReference>
<dbReference type="InterPro" id="IPR008921">
    <property type="entry name" value="DNA_pol3_clamp-load_cplx_C"/>
</dbReference>
<feature type="domain" description="DNA polymerase III delta subunit-like C-terminal" evidence="10">
    <location>
        <begin position="217"/>
        <end position="336"/>
    </location>
</feature>
<evidence type="ECO:0000313" key="11">
    <source>
        <dbReference type="EMBL" id="RGS42524.1"/>
    </source>
</evidence>
<evidence type="ECO:0000256" key="6">
    <source>
        <dbReference type="ARBA" id="ARBA00022932"/>
    </source>
</evidence>
<dbReference type="Gene3D" id="1.20.272.10">
    <property type="match status" value="1"/>
</dbReference>
<dbReference type="GO" id="GO:0003677">
    <property type="term" value="F:DNA binding"/>
    <property type="evidence" value="ECO:0007669"/>
    <property type="project" value="InterPro"/>
</dbReference>
<proteinExistence type="inferred from homology"/>
<keyword evidence="4" id="KW-0548">Nucleotidyltransferase</keyword>
<dbReference type="PANTHER" id="PTHR34388">
    <property type="entry name" value="DNA POLYMERASE III SUBUNIT DELTA"/>
    <property type="match status" value="1"/>
</dbReference>
<dbReference type="Pfam" id="PF21694">
    <property type="entry name" value="DNA_pol3_delta_C"/>
    <property type="match status" value="1"/>
</dbReference>
<gene>
    <name evidence="11" type="ORF">DWX93_04225</name>
</gene>
<evidence type="ECO:0000256" key="8">
    <source>
        <dbReference type="ARBA" id="ARBA00049244"/>
    </source>
</evidence>
<keyword evidence="6" id="KW-0239">DNA-directed DNA polymerase</keyword>
<evidence type="ECO:0000256" key="5">
    <source>
        <dbReference type="ARBA" id="ARBA00022705"/>
    </source>
</evidence>
<dbReference type="Pfam" id="PF06144">
    <property type="entry name" value="DNA_pol3_delta"/>
    <property type="match status" value="1"/>
</dbReference>
<comment type="similarity">
    <text evidence="7">Belongs to the DNA polymerase HolA subunit family.</text>
</comment>
<evidence type="ECO:0000259" key="9">
    <source>
        <dbReference type="Pfam" id="PF06144"/>
    </source>
</evidence>
<dbReference type="InterPro" id="IPR010372">
    <property type="entry name" value="DNA_pol3_delta_N"/>
</dbReference>
<dbReference type="GO" id="GO:0003887">
    <property type="term" value="F:DNA-directed DNA polymerase activity"/>
    <property type="evidence" value="ECO:0007669"/>
    <property type="project" value="UniProtKB-KW"/>
</dbReference>
<sequence length="343" mass="38814">MKTIDEDIRSGNLKQIYLLYGTEDYLKRQYRDKLKNALTAAGEDSGMGGMLSGGDSDMNFNRFEGKDINPKQVIDLAETLPFFAERRVILIENSGFFKNACDELAEYLAQPAASTYFVFAEEEVDKRSKMYKAVKNAGKIVEFGTQTEELITRWVLARLKKEGKNITGSVMQLFLSKTGSDMGNIDRELEKLICYTMDKSVIEAADVEAIATEQTTNRIFEMVNAIAEHNQRRALDLYYDLLTLKEPPMRIMYLITRQFQILLHLRDMAGKGFDNQTMAQKAGIPPFAVKRNLTQARGFGAGQLRQALEDGVALEEAVKTGRMNDQMAVELFIIRYSAAKQKK</sequence>
<evidence type="ECO:0000313" key="12">
    <source>
        <dbReference type="Proteomes" id="UP000266172"/>
    </source>
</evidence>
<dbReference type="InterPro" id="IPR048466">
    <property type="entry name" value="DNA_pol3_delta-like_C"/>
</dbReference>
<dbReference type="EMBL" id="QRVL01000001">
    <property type="protein sequence ID" value="RGS42524.1"/>
    <property type="molecule type" value="Genomic_DNA"/>
</dbReference>
<dbReference type="InterPro" id="IPR027417">
    <property type="entry name" value="P-loop_NTPase"/>
</dbReference>
<dbReference type="EC" id="2.7.7.7" evidence="1"/>
<dbReference type="SUPFAM" id="SSF52540">
    <property type="entry name" value="P-loop containing nucleoside triphosphate hydrolases"/>
    <property type="match status" value="1"/>
</dbReference>
<comment type="catalytic activity">
    <reaction evidence="8">
        <text>DNA(n) + a 2'-deoxyribonucleoside 5'-triphosphate = DNA(n+1) + diphosphate</text>
        <dbReference type="Rhea" id="RHEA:22508"/>
        <dbReference type="Rhea" id="RHEA-COMP:17339"/>
        <dbReference type="Rhea" id="RHEA-COMP:17340"/>
        <dbReference type="ChEBI" id="CHEBI:33019"/>
        <dbReference type="ChEBI" id="CHEBI:61560"/>
        <dbReference type="ChEBI" id="CHEBI:173112"/>
        <dbReference type="EC" id="2.7.7.7"/>
    </reaction>
</comment>
<dbReference type="RefSeq" id="WP_118096739.1">
    <property type="nucleotide sequence ID" value="NZ_DBFVHP010000016.1"/>
</dbReference>
<evidence type="ECO:0000256" key="3">
    <source>
        <dbReference type="ARBA" id="ARBA00022679"/>
    </source>
</evidence>
<evidence type="ECO:0000256" key="1">
    <source>
        <dbReference type="ARBA" id="ARBA00012417"/>
    </source>
</evidence>
<keyword evidence="5" id="KW-0235">DNA replication</keyword>
<dbReference type="AlphaFoldDB" id="A0A395VDR9"/>
<protein>
    <recommendedName>
        <fullName evidence="2">DNA polymerase III subunit delta</fullName>
        <ecNumber evidence="1">2.7.7.7</ecNumber>
    </recommendedName>
</protein>